<sequence length="292" mass="33607">MLRTLIGIRLQGIFMKMLKGNKKKNAGLFKGMLMIVFFLYIAVVFGGIFGYMFSHMLEPFTAIGYEWLYFGIMALMVIMLCFLGSIFMTQQEIYGSKDNDLLLSMPIKVRDILLSRIFVLLIMNYIYEAIVVLPCLFVYFIRTKFHFLSFLYACIVVVTLPLFVVTLSCIFGWVMAMIMRKIRNKTAITLLLSLGFLGVYFYVINKFPEYLMMLIQNGKSIGDAIKETLFPIYHLSMAITEGSFSSLIFYLLSVFIPFGIVLYLLAHNFIHIAISKAPTKKAKLKENDMKYS</sequence>
<organism evidence="2 3">
    <name type="scientific">Candidatus Scybalomonas excrementavium</name>
    <dbReference type="NCBI Taxonomy" id="2840943"/>
    <lineage>
        <taxon>Bacteria</taxon>
        <taxon>Bacillati</taxon>
        <taxon>Bacillota</taxon>
        <taxon>Clostridia</taxon>
        <taxon>Lachnospirales</taxon>
        <taxon>Lachnospiraceae</taxon>
        <taxon>Lachnospiraceae incertae sedis</taxon>
        <taxon>Candidatus Scybalomonas</taxon>
    </lineage>
</organism>
<evidence type="ECO:0000313" key="3">
    <source>
        <dbReference type="Proteomes" id="UP000823618"/>
    </source>
</evidence>
<dbReference type="AlphaFoldDB" id="A0A9D9HYM9"/>
<feature type="transmembrane region" description="Helical" evidence="1">
    <location>
        <begin position="147"/>
        <end position="174"/>
    </location>
</feature>
<proteinExistence type="predicted"/>
<feature type="non-terminal residue" evidence="2">
    <location>
        <position position="292"/>
    </location>
</feature>
<dbReference type="EMBL" id="JADIML010000041">
    <property type="protein sequence ID" value="MBO8462576.1"/>
    <property type="molecule type" value="Genomic_DNA"/>
</dbReference>
<evidence type="ECO:0000256" key="1">
    <source>
        <dbReference type="SAM" id="Phobius"/>
    </source>
</evidence>
<feature type="transmembrane region" description="Helical" evidence="1">
    <location>
        <begin position="27"/>
        <end position="52"/>
    </location>
</feature>
<dbReference type="Proteomes" id="UP000823618">
    <property type="component" value="Unassembled WGS sequence"/>
</dbReference>
<comment type="caution">
    <text evidence="2">The sequence shown here is derived from an EMBL/GenBank/DDBJ whole genome shotgun (WGS) entry which is preliminary data.</text>
</comment>
<feature type="transmembrane region" description="Helical" evidence="1">
    <location>
        <begin position="247"/>
        <end position="266"/>
    </location>
</feature>
<protein>
    <submittedName>
        <fullName evidence="2">Uncharacterized protein</fullName>
    </submittedName>
</protein>
<feature type="transmembrane region" description="Helical" evidence="1">
    <location>
        <begin position="67"/>
        <end position="87"/>
    </location>
</feature>
<feature type="transmembrane region" description="Helical" evidence="1">
    <location>
        <begin position="186"/>
        <end position="204"/>
    </location>
</feature>
<name>A0A9D9HYM9_9FIRM</name>
<gene>
    <name evidence="2" type="ORF">IAC13_01440</name>
</gene>
<feature type="transmembrane region" description="Helical" evidence="1">
    <location>
        <begin position="117"/>
        <end position="141"/>
    </location>
</feature>
<keyword evidence="1" id="KW-1133">Transmembrane helix</keyword>
<reference evidence="2" key="1">
    <citation type="submission" date="2020-10" db="EMBL/GenBank/DDBJ databases">
        <authorList>
            <person name="Gilroy R."/>
        </authorList>
    </citation>
    <scope>NUCLEOTIDE SEQUENCE</scope>
    <source>
        <strain evidence="2">E3-2379</strain>
    </source>
</reference>
<evidence type="ECO:0000313" key="2">
    <source>
        <dbReference type="EMBL" id="MBO8462576.1"/>
    </source>
</evidence>
<keyword evidence="1" id="KW-0812">Transmembrane</keyword>
<accession>A0A9D9HYM9</accession>
<reference evidence="2" key="2">
    <citation type="journal article" date="2021" name="PeerJ">
        <title>Extensive microbial diversity within the chicken gut microbiome revealed by metagenomics and culture.</title>
        <authorList>
            <person name="Gilroy R."/>
            <person name="Ravi A."/>
            <person name="Getino M."/>
            <person name="Pursley I."/>
            <person name="Horton D.L."/>
            <person name="Alikhan N.F."/>
            <person name="Baker D."/>
            <person name="Gharbi K."/>
            <person name="Hall N."/>
            <person name="Watson M."/>
            <person name="Adriaenssens E.M."/>
            <person name="Foster-Nyarko E."/>
            <person name="Jarju S."/>
            <person name="Secka A."/>
            <person name="Antonio M."/>
            <person name="Oren A."/>
            <person name="Chaudhuri R.R."/>
            <person name="La Ragione R."/>
            <person name="Hildebrand F."/>
            <person name="Pallen M.J."/>
        </authorList>
    </citation>
    <scope>NUCLEOTIDE SEQUENCE</scope>
    <source>
        <strain evidence="2">E3-2379</strain>
    </source>
</reference>
<keyword evidence="1" id="KW-0472">Membrane</keyword>